<evidence type="ECO:0000313" key="2">
    <source>
        <dbReference type="EMBL" id="SDY91730.1"/>
    </source>
</evidence>
<feature type="transmembrane region" description="Helical" evidence="1">
    <location>
        <begin position="7"/>
        <end position="23"/>
    </location>
</feature>
<sequence>MNLHKRVPVILAGAMVGLMFIYFKSGNFPFESLLGFLFGGVIVIAVGFLVSSRKRS</sequence>
<evidence type="ECO:0000256" key="1">
    <source>
        <dbReference type="SAM" id="Phobius"/>
    </source>
</evidence>
<organism evidence="2 3">
    <name type="scientific">Evansella caseinilytica</name>
    <dbReference type="NCBI Taxonomy" id="1503961"/>
    <lineage>
        <taxon>Bacteria</taxon>
        <taxon>Bacillati</taxon>
        <taxon>Bacillota</taxon>
        <taxon>Bacilli</taxon>
        <taxon>Bacillales</taxon>
        <taxon>Bacillaceae</taxon>
        <taxon>Evansella</taxon>
    </lineage>
</organism>
<accession>A0A1H3NSR1</accession>
<name>A0A1H3NSR1_9BACI</name>
<dbReference type="Proteomes" id="UP000198935">
    <property type="component" value="Unassembled WGS sequence"/>
</dbReference>
<dbReference type="AlphaFoldDB" id="A0A1H3NSR1"/>
<keyword evidence="3" id="KW-1185">Reference proteome</keyword>
<dbReference type="STRING" id="1503961.SAMN05421736_104184"/>
<evidence type="ECO:0000313" key="3">
    <source>
        <dbReference type="Proteomes" id="UP000198935"/>
    </source>
</evidence>
<gene>
    <name evidence="2" type="ORF">SAMN05421736_104184</name>
</gene>
<dbReference type="EMBL" id="FNPI01000004">
    <property type="protein sequence ID" value="SDY91730.1"/>
    <property type="molecule type" value="Genomic_DNA"/>
</dbReference>
<keyword evidence="1" id="KW-1133">Transmembrane helix</keyword>
<keyword evidence="1" id="KW-0812">Transmembrane</keyword>
<protein>
    <submittedName>
        <fullName evidence="2">PEP-CTERM protein-sorting domain-containing protein</fullName>
    </submittedName>
</protein>
<feature type="transmembrane region" description="Helical" evidence="1">
    <location>
        <begin position="29"/>
        <end position="50"/>
    </location>
</feature>
<reference evidence="3" key="1">
    <citation type="submission" date="2016-10" db="EMBL/GenBank/DDBJ databases">
        <authorList>
            <person name="Varghese N."/>
            <person name="Submissions S."/>
        </authorList>
    </citation>
    <scope>NUCLEOTIDE SEQUENCE [LARGE SCALE GENOMIC DNA]</scope>
    <source>
        <strain evidence="3">SP</strain>
    </source>
</reference>
<proteinExistence type="predicted"/>
<keyword evidence="1" id="KW-0472">Membrane</keyword>